<reference evidence="2" key="1">
    <citation type="submission" date="2022-04" db="EMBL/GenBank/DDBJ databases">
        <title>Mucilaginibacter sp. RS28 isolated from freshwater.</title>
        <authorList>
            <person name="Ko S.-R."/>
        </authorList>
    </citation>
    <scope>NUCLEOTIDE SEQUENCE</scope>
    <source>
        <strain evidence="2">RS28</strain>
    </source>
</reference>
<dbReference type="SUPFAM" id="SSF100950">
    <property type="entry name" value="NagB/RpiA/CoA transferase-like"/>
    <property type="match status" value="1"/>
</dbReference>
<dbReference type="RefSeq" id="WP_245129087.1">
    <property type="nucleotide sequence ID" value="NZ_JALJEJ010000002.1"/>
</dbReference>
<keyword evidence="3" id="KW-1185">Reference proteome</keyword>
<dbReference type="Gene3D" id="3.40.50.10420">
    <property type="entry name" value="NagB/RpiA/CoA transferase-like"/>
    <property type="match status" value="1"/>
</dbReference>
<feature type="domain" description="LUD" evidence="1">
    <location>
        <begin position="93"/>
        <end position="192"/>
    </location>
</feature>
<sequence>MSREQILAAVAKNQPNHTPLPDLTPLKELEGGALEKFTEVLTGIGGRVVQAGSYEAIEASVVNLFGPSAKIVTPVAELKSLFSADKLNVADIHDFHDVDLVLIKGEFGVAENGAIWVTEKTMGHRVLPFICENLAIIIHASDIVPTMHKAYELMPESDAGFAAFIAGPSKTADIEQSLVIGAHGPKSMTAFILTN</sequence>
<dbReference type="Proteomes" id="UP001139450">
    <property type="component" value="Unassembled WGS sequence"/>
</dbReference>
<dbReference type="InterPro" id="IPR037171">
    <property type="entry name" value="NagB/RpiA_transferase-like"/>
</dbReference>
<organism evidence="2 3">
    <name type="scientific">Mucilaginibacter straminoryzae</name>
    <dbReference type="NCBI Taxonomy" id="2932774"/>
    <lineage>
        <taxon>Bacteria</taxon>
        <taxon>Pseudomonadati</taxon>
        <taxon>Bacteroidota</taxon>
        <taxon>Sphingobacteriia</taxon>
        <taxon>Sphingobacteriales</taxon>
        <taxon>Sphingobacteriaceae</taxon>
        <taxon>Mucilaginibacter</taxon>
    </lineage>
</organism>
<dbReference type="AlphaFoldDB" id="A0A9X1X1D3"/>
<evidence type="ECO:0000313" key="3">
    <source>
        <dbReference type="Proteomes" id="UP001139450"/>
    </source>
</evidence>
<proteinExistence type="predicted"/>
<accession>A0A9X1X1D3</accession>
<name>A0A9X1X1D3_9SPHI</name>
<dbReference type="PANTHER" id="PTHR43682">
    <property type="entry name" value="LACTATE UTILIZATION PROTEIN C"/>
    <property type="match status" value="1"/>
</dbReference>
<gene>
    <name evidence="2" type="ORF">MUY27_06030</name>
</gene>
<dbReference type="InterPro" id="IPR003741">
    <property type="entry name" value="LUD_dom"/>
</dbReference>
<dbReference type="InterPro" id="IPR024185">
    <property type="entry name" value="FTHF_cligase-like_sf"/>
</dbReference>
<protein>
    <submittedName>
        <fullName evidence="2">LUD domain-containing protein</fullName>
    </submittedName>
</protein>
<dbReference type="Pfam" id="PF02589">
    <property type="entry name" value="LUD_dom"/>
    <property type="match status" value="1"/>
</dbReference>
<dbReference type="PANTHER" id="PTHR43682:SF1">
    <property type="entry name" value="LACTATE UTILIZATION PROTEIN C"/>
    <property type="match status" value="1"/>
</dbReference>
<evidence type="ECO:0000313" key="2">
    <source>
        <dbReference type="EMBL" id="MCJ8209258.1"/>
    </source>
</evidence>
<dbReference type="EMBL" id="JALJEJ010000002">
    <property type="protein sequence ID" value="MCJ8209258.1"/>
    <property type="molecule type" value="Genomic_DNA"/>
</dbReference>
<comment type="caution">
    <text evidence="2">The sequence shown here is derived from an EMBL/GenBank/DDBJ whole genome shotgun (WGS) entry which is preliminary data.</text>
</comment>
<evidence type="ECO:0000259" key="1">
    <source>
        <dbReference type="Pfam" id="PF02589"/>
    </source>
</evidence>